<dbReference type="Pfam" id="PF25597">
    <property type="entry name" value="SH3_retrovirus"/>
    <property type="match status" value="1"/>
</dbReference>
<sequence length="598" mass="68313">MSLSFSSTRFILTDDDSWLNWYVQLKEHASGLRLISILDPINPTSIPLVFPDVPEYPQPIKELDYLTIIPNIDGNNLEDNSTTMYELTVYNRHRLNDDKARDAAARELIREQRSHYAHLRMFVFETIDKSNKAYLQSCINNLDSSSISELVDLLRRYRQHSRASQRSALNTRLSHLKSLPFPKKYDQKIVRLDEWFDLSVRGKAANNPTYTGYTIIEDLLLSVRNFNESLFHTHYDKMLCQETTNQPSNIKAVIDELKQNLAVHGTILQHQSTISHSAFATLQGTSHEAKVNRDKQKILQHERKDQKKRKGQRPSTKAPLKLQKLDARAAIGYLIGYEGANKFRIWNPARDVIVITRNVTFDEKTMYHPSKSQEDPLLIKDNSTLESIDGSSIQGLNSVRHPHQLADPGQEEVRWTNIYDQDTPKSLLSPQYQHTQETSKSNLSFISKLQDLKNTSIIEEENYPTPISLNTVSSCVSHQNVNQDSTEIIQDFIENSSNSSRLSSMNDLDSTENSNNIEHIQSIDVNPTKIIQISSNIDEINILPDSEKRLRKAPKRDIFALASDYETFHLAMAATVSNPVIIGRKLPFISTMKSPPNT</sequence>
<keyword evidence="3" id="KW-1185">Reference proteome</keyword>
<dbReference type="Proteomes" id="UP000283383">
    <property type="component" value="Unassembled WGS sequence"/>
</dbReference>
<dbReference type="EMBL" id="MCBQ01018392">
    <property type="protein sequence ID" value="RKF58153.1"/>
    <property type="molecule type" value="Genomic_DNA"/>
</dbReference>
<organism evidence="2 3">
    <name type="scientific">Golovinomyces cichoracearum</name>
    <dbReference type="NCBI Taxonomy" id="62708"/>
    <lineage>
        <taxon>Eukaryota</taxon>
        <taxon>Fungi</taxon>
        <taxon>Dikarya</taxon>
        <taxon>Ascomycota</taxon>
        <taxon>Pezizomycotina</taxon>
        <taxon>Leotiomycetes</taxon>
        <taxon>Erysiphales</taxon>
        <taxon>Erysiphaceae</taxon>
        <taxon>Golovinomyces</taxon>
    </lineage>
</organism>
<protein>
    <recommendedName>
        <fullName evidence="1">Retroviral polymerase SH3-like domain-containing protein</fullName>
    </recommendedName>
</protein>
<evidence type="ECO:0000313" key="3">
    <source>
        <dbReference type="Proteomes" id="UP000283383"/>
    </source>
</evidence>
<gene>
    <name evidence="2" type="ORF">GcM3_183056</name>
</gene>
<dbReference type="InterPro" id="IPR057670">
    <property type="entry name" value="SH3_retrovirus"/>
</dbReference>
<evidence type="ECO:0000259" key="1">
    <source>
        <dbReference type="Pfam" id="PF25597"/>
    </source>
</evidence>
<feature type="domain" description="Retroviral polymerase SH3-like" evidence="1">
    <location>
        <begin position="321"/>
        <end position="373"/>
    </location>
</feature>
<evidence type="ECO:0000313" key="2">
    <source>
        <dbReference type="EMBL" id="RKF58153.1"/>
    </source>
</evidence>
<comment type="caution">
    <text evidence="2">The sequence shown here is derived from an EMBL/GenBank/DDBJ whole genome shotgun (WGS) entry which is preliminary data.</text>
</comment>
<name>A0A420HL73_9PEZI</name>
<proteinExistence type="predicted"/>
<dbReference type="AlphaFoldDB" id="A0A420HL73"/>
<accession>A0A420HL73</accession>
<reference evidence="2 3" key="1">
    <citation type="journal article" date="2018" name="BMC Genomics">
        <title>Comparative genome analyses reveal sequence features reflecting distinct modes of host-adaptation between dicot and monocot powdery mildew.</title>
        <authorList>
            <person name="Wu Y."/>
            <person name="Ma X."/>
            <person name="Pan Z."/>
            <person name="Kale S.D."/>
            <person name="Song Y."/>
            <person name="King H."/>
            <person name="Zhang Q."/>
            <person name="Presley C."/>
            <person name="Deng X."/>
            <person name="Wei C.I."/>
            <person name="Xiao S."/>
        </authorList>
    </citation>
    <scope>NUCLEOTIDE SEQUENCE [LARGE SCALE GENOMIC DNA]</scope>
    <source>
        <strain evidence="2">UMSG3</strain>
    </source>
</reference>